<name>A0A7D9E3F6_PARCT</name>
<proteinExistence type="predicted"/>
<dbReference type="EMBL" id="CACRXK020003518">
    <property type="protein sequence ID" value="CAB3999111.1"/>
    <property type="molecule type" value="Genomic_DNA"/>
</dbReference>
<sequence length="337" mass="38330">MDDMAKIKVGAPAVSRYHQILRIFYSSDMPNLNDHDFPVPNYLLSVSGYLFLEGASAKDDTNSLSETAYDTTWNSNENIEEVKLGEVADNLWSVLIEQCKTQLNVNVSEEDHKDVIENELTENRNIYRSRVDIDNLADLFNNLSSANNLDVVTEAISSQFQCDIIRLKPNGAKEVLKGRHDSSSKQSPLYYRFKKTDGRFYHVRFPEESIDMYKLSVTNLASKNLKHDGLGHLHLDTPYSGPTHLKIRSHKYNSTTAATHVADLYNILKPFFSPLVDEDTAAPALQSGLDEEVRKQKEKVIFDRAMNAMASQQWYDLTFDAFPVNVQPVMVNEDNLR</sequence>
<protein>
    <submittedName>
        <fullName evidence="1">Uncharacterized protein</fullName>
    </submittedName>
</protein>
<evidence type="ECO:0000313" key="2">
    <source>
        <dbReference type="Proteomes" id="UP001152795"/>
    </source>
</evidence>
<organism evidence="1 2">
    <name type="scientific">Paramuricea clavata</name>
    <name type="common">Red gorgonian</name>
    <name type="synonym">Violescent sea-whip</name>
    <dbReference type="NCBI Taxonomy" id="317549"/>
    <lineage>
        <taxon>Eukaryota</taxon>
        <taxon>Metazoa</taxon>
        <taxon>Cnidaria</taxon>
        <taxon>Anthozoa</taxon>
        <taxon>Octocorallia</taxon>
        <taxon>Malacalcyonacea</taxon>
        <taxon>Plexauridae</taxon>
        <taxon>Paramuricea</taxon>
    </lineage>
</organism>
<accession>A0A7D9E3F6</accession>
<keyword evidence="2" id="KW-1185">Reference proteome</keyword>
<gene>
    <name evidence="1" type="ORF">PACLA_8A035006</name>
</gene>
<dbReference type="Proteomes" id="UP001152795">
    <property type="component" value="Unassembled WGS sequence"/>
</dbReference>
<dbReference type="OrthoDB" id="10064694at2759"/>
<reference evidence="1" key="1">
    <citation type="submission" date="2020-04" db="EMBL/GenBank/DDBJ databases">
        <authorList>
            <person name="Alioto T."/>
            <person name="Alioto T."/>
            <person name="Gomez Garrido J."/>
        </authorList>
    </citation>
    <scope>NUCLEOTIDE SEQUENCE</scope>
    <source>
        <strain evidence="1">A484AB</strain>
    </source>
</reference>
<evidence type="ECO:0000313" key="1">
    <source>
        <dbReference type="EMBL" id="CAB3999111.1"/>
    </source>
</evidence>
<comment type="caution">
    <text evidence="1">The sequence shown here is derived from an EMBL/GenBank/DDBJ whole genome shotgun (WGS) entry which is preliminary data.</text>
</comment>
<dbReference type="AlphaFoldDB" id="A0A7D9E3F6"/>